<dbReference type="STRING" id="1401328.P856_509"/>
<evidence type="ECO:0000313" key="5">
    <source>
        <dbReference type="Proteomes" id="UP000018700"/>
    </source>
</evidence>
<dbReference type="GO" id="GO:0000287">
    <property type="term" value="F:magnesium ion binding"/>
    <property type="evidence" value="ECO:0007669"/>
    <property type="project" value="InterPro"/>
</dbReference>
<dbReference type="eggNOG" id="COG2091">
    <property type="taxonomic scope" value="Bacteria"/>
</dbReference>
<dbReference type="HOGENOM" id="CLU_057011_4_0_5"/>
<dbReference type="GO" id="GO:0005829">
    <property type="term" value="C:cytosol"/>
    <property type="evidence" value="ECO:0007669"/>
    <property type="project" value="TreeGrafter"/>
</dbReference>
<keyword evidence="2 4" id="KW-0808">Transferase</keyword>
<dbReference type="GO" id="GO:0008897">
    <property type="term" value="F:holo-[acyl-carrier-protein] synthase activity"/>
    <property type="evidence" value="ECO:0007669"/>
    <property type="project" value="InterPro"/>
</dbReference>
<organism evidence="4 5">
    <name type="scientific">Candidatus Endolissoclinum faulkneri L5</name>
    <dbReference type="NCBI Taxonomy" id="1401328"/>
    <lineage>
        <taxon>Bacteria</taxon>
        <taxon>Pseudomonadati</taxon>
        <taxon>Pseudomonadota</taxon>
        <taxon>Alphaproteobacteria</taxon>
        <taxon>Rhodospirillales</taxon>
        <taxon>Rhodospirillaceae</taxon>
        <taxon>Candidatus Endolissoclinum</taxon>
    </lineage>
</organism>
<feature type="domain" description="4'-phosphopantetheinyl transferase" evidence="3">
    <location>
        <begin position="89"/>
        <end position="172"/>
    </location>
</feature>
<dbReference type="GO" id="GO:0019878">
    <property type="term" value="P:lysine biosynthetic process via aminoadipic acid"/>
    <property type="evidence" value="ECO:0007669"/>
    <property type="project" value="TreeGrafter"/>
</dbReference>
<dbReference type="InterPro" id="IPR037143">
    <property type="entry name" value="4-PPantetheinyl_Trfase_dom_sf"/>
</dbReference>
<protein>
    <submittedName>
        <fullName evidence="4">Putative 4'-phosphopantetheinyl transferase</fullName>
    </submittedName>
</protein>
<sequence>MALLDTFELQQASRRIFEAGRIEYIVAHAMVRSVLANELGVDPRDFRFVRGRYGKPTALLGGTKAAISFNLSHTKGMVVVGIAPKNIDLGVDVENKLRKIDLSIANHYFAPSELAWIMAQSASDQASAFMALWTLKEAFIKATGKGLSQKLNQFWFTDPFITPIRINFGATMRESSCLWGFEQRILLNKYYISIGWHGLGHVNWIEIA</sequence>
<evidence type="ECO:0000256" key="1">
    <source>
        <dbReference type="ARBA" id="ARBA00010990"/>
    </source>
</evidence>
<comment type="similarity">
    <text evidence="1">Belongs to the P-Pant transferase superfamily. Gsp/Sfp/HetI/AcpT family.</text>
</comment>
<dbReference type="EMBL" id="CP006745">
    <property type="protein sequence ID" value="AHC73726.1"/>
    <property type="molecule type" value="Genomic_DNA"/>
</dbReference>
<dbReference type="KEGG" id="efk:P856_509"/>
<dbReference type="PANTHER" id="PTHR12215">
    <property type="entry name" value="PHOSPHOPANTETHEINE TRANSFERASE"/>
    <property type="match status" value="1"/>
</dbReference>
<evidence type="ECO:0000313" key="4">
    <source>
        <dbReference type="EMBL" id="AHC73726.1"/>
    </source>
</evidence>
<dbReference type="SUPFAM" id="SSF56214">
    <property type="entry name" value="4'-phosphopantetheinyl transferase"/>
    <property type="match status" value="2"/>
</dbReference>
<dbReference type="InterPro" id="IPR008278">
    <property type="entry name" value="4-PPantetheinyl_Trfase_dom"/>
</dbReference>
<evidence type="ECO:0000259" key="3">
    <source>
        <dbReference type="Pfam" id="PF01648"/>
    </source>
</evidence>
<evidence type="ECO:0000256" key="2">
    <source>
        <dbReference type="ARBA" id="ARBA00022679"/>
    </source>
</evidence>
<dbReference type="Gene3D" id="3.90.470.20">
    <property type="entry name" value="4'-phosphopantetheinyl transferase domain"/>
    <property type="match status" value="2"/>
</dbReference>
<dbReference type="InterPro" id="IPR050559">
    <property type="entry name" value="P-Pant_transferase_sf"/>
</dbReference>
<dbReference type="Pfam" id="PF01648">
    <property type="entry name" value="ACPS"/>
    <property type="match status" value="1"/>
</dbReference>
<dbReference type="PANTHER" id="PTHR12215:SF10">
    <property type="entry name" value="L-AMINOADIPATE-SEMIALDEHYDE DEHYDROGENASE-PHOSPHOPANTETHEINYL TRANSFERASE"/>
    <property type="match status" value="1"/>
</dbReference>
<dbReference type="Proteomes" id="UP000018700">
    <property type="component" value="Chromosome"/>
</dbReference>
<proteinExistence type="inferred from homology"/>
<name>V9TT27_9PROT</name>
<keyword evidence="5" id="KW-1185">Reference proteome</keyword>
<gene>
    <name evidence="4" type="ORF">P856_509</name>
</gene>
<dbReference type="AlphaFoldDB" id="V9TT27"/>
<accession>V9TT27</accession>
<reference evidence="4 5" key="1">
    <citation type="journal article" date="2013" name="PLoS ONE">
        <title>Bacterial endosymbiosis in a chordate host: long-term co-evolution and conservation of secondary metabolism.</title>
        <authorList>
            <person name="Kwan J.C."/>
            <person name="Schmidt E.W."/>
        </authorList>
    </citation>
    <scope>NUCLEOTIDE SEQUENCE [LARGE SCALE GENOMIC DNA]</scope>
    <source>
        <strain evidence="5">faulkneri L5</strain>
    </source>
</reference>